<reference evidence="3" key="1">
    <citation type="journal article" date="2019" name="Int. J. Syst. Evol. Microbiol.">
        <title>The Global Catalogue of Microorganisms (GCM) 10K type strain sequencing project: providing services to taxonomists for standard genome sequencing and annotation.</title>
        <authorList>
            <consortium name="The Broad Institute Genomics Platform"/>
            <consortium name="The Broad Institute Genome Sequencing Center for Infectious Disease"/>
            <person name="Wu L."/>
            <person name="Ma J."/>
        </authorList>
    </citation>
    <scope>NUCLEOTIDE SEQUENCE [LARGE SCALE GENOMIC DNA]</scope>
    <source>
        <strain evidence="3">PCU 280</strain>
    </source>
</reference>
<keyword evidence="1" id="KW-0472">Membrane</keyword>
<evidence type="ECO:0008006" key="4">
    <source>
        <dbReference type="Google" id="ProtNLM"/>
    </source>
</evidence>
<dbReference type="RefSeq" id="WP_379232049.1">
    <property type="nucleotide sequence ID" value="NZ_JBHSTE010000002.1"/>
</dbReference>
<accession>A0ABW1V2S5</accession>
<evidence type="ECO:0000313" key="2">
    <source>
        <dbReference type="EMBL" id="MFC6332072.1"/>
    </source>
</evidence>
<dbReference type="EMBL" id="JBHSTE010000002">
    <property type="protein sequence ID" value="MFC6332072.1"/>
    <property type="molecule type" value="Genomic_DNA"/>
</dbReference>
<organism evidence="2 3">
    <name type="scientific">Paenibacillus septentrionalis</name>
    <dbReference type="NCBI Taxonomy" id="429342"/>
    <lineage>
        <taxon>Bacteria</taxon>
        <taxon>Bacillati</taxon>
        <taxon>Bacillota</taxon>
        <taxon>Bacilli</taxon>
        <taxon>Bacillales</taxon>
        <taxon>Paenibacillaceae</taxon>
        <taxon>Paenibacillus</taxon>
    </lineage>
</organism>
<gene>
    <name evidence="2" type="ORF">ACFP56_05510</name>
</gene>
<dbReference type="Proteomes" id="UP001596233">
    <property type="component" value="Unassembled WGS sequence"/>
</dbReference>
<keyword evidence="1" id="KW-0812">Transmembrane</keyword>
<sequence length="41" mass="4740">MRKGKTLKKDLSTIDRQEKRLITTCFAVGIIMLAALLRKMF</sequence>
<evidence type="ECO:0000313" key="3">
    <source>
        <dbReference type="Proteomes" id="UP001596233"/>
    </source>
</evidence>
<proteinExistence type="predicted"/>
<keyword evidence="1" id="KW-1133">Transmembrane helix</keyword>
<name>A0ABW1V2S5_9BACL</name>
<protein>
    <recommendedName>
        <fullName evidence="4">DUF4044 domain-containing protein</fullName>
    </recommendedName>
</protein>
<comment type="caution">
    <text evidence="2">The sequence shown here is derived from an EMBL/GenBank/DDBJ whole genome shotgun (WGS) entry which is preliminary data.</text>
</comment>
<evidence type="ECO:0000256" key="1">
    <source>
        <dbReference type="SAM" id="Phobius"/>
    </source>
</evidence>
<keyword evidence="3" id="KW-1185">Reference proteome</keyword>
<feature type="transmembrane region" description="Helical" evidence="1">
    <location>
        <begin position="21"/>
        <end position="38"/>
    </location>
</feature>